<sequence length="572" mass="64079">MLLVFLLLFTQASTQEDDPSPSVTLTHGGTVRGVRIRVDSTLQFEAFRDIPYGFTPFRFSPPIPYPGWPGVRNATQESVVCPQPPMFDPSLPLLGTEDCLVLQVFVPLTPSPPLPVMVYIHGGGFNRGSGRTDLYGPDHLLRHGIVLVNINYRLGPFGFLSTGDSAAAGNWGLMDQLEALKWVQREIKAFGGDPSKVTLFGESAGGASVSFLQLSPLSTGLFHRAIAQSGSSLDVWSLTARPKDKAVHLAESLQCPDLTDSQAIVDCLRTKDAMDIVRASVSDINDFHDDHPHRTFSVVVDGYILPGDPLALLKSGRLGNPVPTITGRMDEEGLFLMPMALMATDDQIKDINEHFLTRVCPRLLKLEEHRPADLPTVCRRIKEHFLGDDDIEITFQHARVLSHMIGERFFHIGHLKQLQQLSKWVPTYHYIIDFVPETSYLKDVWLRLAGAKETEDKRHQLELRWERNIPKGAGHGDDVGYLFSGTVFPQPQANSPLAQMVQRMTELWTSFARHGNMDQVAPEWKPWTVEEPATFVINNAPRISYTRTPNHLLVSWERLLEPPMEETCWAED</sequence>
<accession>A0A7R8WH98</accession>
<organism evidence="6">
    <name type="scientific">Cyprideis torosa</name>
    <dbReference type="NCBI Taxonomy" id="163714"/>
    <lineage>
        <taxon>Eukaryota</taxon>
        <taxon>Metazoa</taxon>
        <taxon>Ecdysozoa</taxon>
        <taxon>Arthropoda</taxon>
        <taxon>Crustacea</taxon>
        <taxon>Oligostraca</taxon>
        <taxon>Ostracoda</taxon>
        <taxon>Podocopa</taxon>
        <taxon>Podocopida</taxon>
        <taxon>Cytherocopina</taxon>
        <taxon>Cytheroidea</taxon>
        <taxon>Cytherideidae</taxon>
        <taxon>Cyprideis</taxon>
    </lineage>
</organism>
<evidence type="ECO:0000256" key="3">
    <source>
        <dbReference type="ARBA" id="ARBA00022801"/>
    </source>
</evidence>
<comment type="similarity">
    <text evidence="1 5">Belongs to the type-B carboxylesterase/lipase family.</text>
</comment>
<evidence type="ECO:0000313" key="6">
    <source>
        <dbReference type="EMBL" id="CAD7230425.1"/>
    </source>
</evidence>
<dbReference type="Gene3D" id="3.40.50.1820">
    <property type="entry name" value="alpha/beta hydrolase"/>
    <property type="match status" value="1"/>
</dbReference>
<gene>
    <name evidence="6" type="ORF">CTOB1V02_LOCUS8283</name>
</gene>
<dbReference type="InterPro" id="IPR029058">
    <property type="entry name" value="AB_hydrolase_fold"/>
</dbReference>
<proteinExistence type="inferred from homology"/>
<name>A0A7R8WH98_9CRUS</name>
<dbReference type="EMBL" id="OB662680">
    <property type="protein sequence ID" value="CAD7230425.1"/>
    <property type="molecule type" value="Genomic_DNA"/>
</dbReference>
<dbReference type="InterPro" id="IPR050309">
    <property type="entry name" value="Type-B_Carboxylest/Lipase"/>
</dbReference>
<keyword evidence="3 5" id="KW-0378">Hydrolase</keyword>
<evidence type="ECO:0000256" key="2">
    <source>
        <dbReference type="ARBA" id="ARBA00022487"/>
    </source>
</evidence>
<dbReference type="SUPFAM" id="SSF53474">
    <property type="entry name" value="alpha/beta-Hydrolases"/>
    <property type="match status" value="1"/>
</dbReference>
<dbReference type="AlphaFoldDB" id="A0A7R8WH98"/>
<evidence type="ECO:0000256" key="1">
    <source>
        <dbReference type="ARBA" id="ARBA00005964"/>
    </source>
</evidence>
<reference evidence="6" key="1">
    <citation type="submission" date="2020-11" db="EMBL/GenBank/DDBJ databases">
        <authorList>
            <person name="Tran Van P."/>
        </authorList>
    </citation>
    <scope>NUCLEOTIDE SEQUENCE</scope>
</reference>
<dbReference type="OrthoDB" id="6846267at2759"/>
<evidence type="ECO:0000256" key="4">
    <source>
        <dbReference type="ARBA" id="ARBA00023180"/>
    </source>
</evidence>
<dbReference type="EC" id="3.1.1.-" evidence="5"/>
<evidence type="ECO:0000256" key="5">
    <source>
        <dbReference type="RuleBase" id="RU361235"/>
    </source>
</evidence>
<dbReference type="GO" id="GO:0052689">
    <property type="term" value="F:carboxylic ester hydrolase activity"/>
    <property type="evidence" value="ECO:0007669"/>
    <property type="project" value="UniProtKB-KW"/>
</dbReference>
<keyword evidence="4" id="KW-0325">Glycoprotein</keyword>
<keyword evidence="2" id="KW-0719">Serine esterase</keyword>
<dbReference type="InterPro" id="IPR019826">
    <property type="entry name" value="Carboxylesterase_B_AS"/>
</dbReference>
<dbReference type="PANTHER" id="PTHR11559">
    <property type="entry name" value="CARBOXYLESTERASE"/>
    <property type="match status" value="1"/>
</dbReference>
<dbReference type="PROSITE" id="PS00122">
    <property type="entry name" value="CARBOXYLESTERASE_B_1"/>
    <property type="match status" value="1"/>
</dbReference>
<dbReference type="InterPro" id="IPR002018">
    <property type="entry name" value="CarbesteraseB"/>
</dbReference>
<dbReference type="Pfam" id="PF00135">
    <property type="entry name" value="COesterase"/>
    <property type="match status" value="1"/>
</dbReference>
<protein>
    <recommendedName>
        <fullName evidence="5">Carboxylic ester hydrolase</fullName>
        <ecNumber evidence="5">3.1.1.-</ecNumber>
    </recommendedName>
</protein>